<comment type="caution">
    <text evidence="2">The sequence shown here is derived from an EMBL/GenBank/DDBJ whole genome shotgun (WGS) entry which is preliminary data.</text>
</comment>
<dbReference type="Proteomes" id="UP001590950">
    <property type="component" value="Unassembled WGS sequence"/>
</dbReference>
<feature type="region of interest" description="Disordered" evidence="1">
    <location>
        <begin position="1"/>
        <end position="24"/>
    </location>
</feature>
<evidence type="ECO:0000256" key="1">
    <source>
        <dbReference type="SAM" id="MobiDB-lite"/>
    </source>
</evidence>
<evidence type="ECO:0000313" key="2">
    <source>
        <dbReference type="EMBL" id="KAL2041257.1"/>
    </source>
</evidence>
<feature type="compositionally biased region" description="Low complexity" evidence="1">
    <location>
        <begin position="10"/>
        <end position="21"/>
    </location>
</feature>
<reference evidence="2 3" key="1">
    <citation type="submission" date="2024-09" db="EMBL/GenBank/DDBJ databases">
        <title>Rethinking Asexuality: The Enigmatic Case of Functional Sexual Genes in Lepraria (Stereocaulaceae).</title>
        <authorList>
            <person name="Doellman M."/>
            <person name="Sun Y."/>
            <person name="Barcenas-Pena A."/>
            <person name="Lumbsch H.T."/>
            <person name="Grewe F."/>
        </authorList>
    </citation>
    <scope>NUCLEOTIDE SEQUENCE [LARGE SCALE GENOMIC DNA]</scope>
    <source>
        <strain evidence="2 3">Mercado 3170</strain>
    </source>
</reference>
<feature type="region of interest" description="Disordered" evidence="1">
    <location>
        <begin position="74"/>
        <end position="107"/>
    </location>
</feature>
<gene>
    <name evidence="2" type="ORF">N7G274_006202</name>
</gene>
<evidence type="ECO:0000313" key="3">
    <source>
        <dbReference type="Proteomes" id="UP001590950"/>
    </source>
</evidence>
<protein>
    <submittedName>
        <fullName evidence="2">Uncharacterized protein</fullName>
    </submittedName>
</protein>
<organism evidence="2 3">
    <name type="scientific">Stereocaulon virgatum</name>
    <dbReference type="NCBI Taxonomy" id="373712"/>
    <lineage>
        <taxon>Eukaryota</taxon>
        <taxon>Fungi</taxon>
        <taxon>Dikarya</taxon>
        <taxon>Ascomycota</taxon>
        <taxon>Pezizomycotina</taxon>
        <taxon>Lecanoromycetes</taxon>
        <taxon>OSLEUM clade</taxon>
        <taxon>Lecanoromycetidae</taxon>
        <taxon>Lecanorales</taxon>
        <taxon>Lecanorineae</taxon>
        <taxon>Stereocaulaceae</taxon>
        <taxon>Stereocaulon</taxon>
    </lineage>
</organism>
<dbReference type="EMBL" id="JBEFKJ010000018">
    <property type="protein sequence ID" value="KAL2041257.1"/>
    <property type="molecule type" value="Genomic_DNA"/>
</dbReference>
<keyword evidence="3" id="KW-1185">Reference proteome</keyword>
<sequence length="107" mass="11604">MVQPSARFTSRLSNSPSFSPSHQLLTNKPFDAALLNLLGPFQPPRSRIRPHAGHAPATIIPALQLSNCELKSSNKPFPFESGHSKNGSESRSAYDTGGIMRKTLHPA</sequence>
<accession>A0ABR4A5S1</accession>
<name>A0ABR4A5S1_9LECA</name>
<proteinExistence type="predicted"/>